<evidence type="ECO:0000313" key="2">
    <source>
        <dbReference type="EMBL" id="VYT07147.1"/>
    </source>
</evidence>
<feature type="domain" description="Methyltransferase" evidence="1">
    <location>
        <begin position="154"/>
        <end position="291"/>
    </location>
</feature>
<proteinExistence type="predicted"/>
<gene>
    <name evidence="2" type="ORF">AULFYP135_01522</name>
</gene>
<organism evidence="2">
    <name type="scientific">uncultured Anaerotruncus sp</name>
    <dbReference type="NCBI Taxonomy" id="905011"/>
    <lineage>
        <taxon>Bacteria</taxon>
        <taxon>Bacillati</taxon>
        <taxon>Bacillota</taxon>
        <taxon>Clostridia</taxon>
        <taxon>Eubacteriales</taxon>
        <taxon>Oscillospiraceae</taxon>
        <taxon>Anaerotruncus</taxon>
        <taxon>environmental samples</taxon>
    </lineage>
</organism>
<keyword evidence="2" id="KW-0489">Methyltransferase</keyword>
<dbReference type="GO" id="GO:0032259">
    <property type="term" value="P:methylation"/>
    <property type="evidence" value="ECO:0007669"/>
    <property type="project" value="UniProtKB-KW"/>
</dbReference>
<dbReference type="PANTHER" id="PTHR13369">
    <property type="match status" value="1"/>
</dbReference>
<dbReference type="SUPFAM" id="SSF53335">
    <property type="entry name" value="S-adenosyl-L-methionine-dependent methyltransferases"/>
    <property type="match status" value="1"/>
</dbReference>
<name>A0A6N2TP11_9FIRM</name>
<dbReference type="InterPro" id="IPR025714">
    <property type="entry name" value="Methyltranfer_dom"/>
</dbReference>
<evidence type="ECO:0000259" key="1">
    <source>
        <dbReference type="Pfam" id="PF13679"/>
    </source>
</evidence>
<dbReference type="GO" id="GO:0008168">
    <property type="term" value="F:methyltransferase activity"/>
    <property type="evidence" value="ECO:0007669"/>
    <property type="project" value="UniProtKB-KW"/>
</dbReference>
<dbReference type="Gene3D" id="3.40.50.150">
    <property type="entry name" value="Vaccinia Virus protein VP39"/>
    <property type="match status" value="1"/>
</dbReference>
<dbReference type="CDD" id="cd02440">
    <property type="entry name" value="AdoMet_MTases"/>
    <property type="match status" value="1"/>
</dbReference>
<dbReference type="Pfam" id="PF13679">
    <property type="entry name" value="Methyltransf_32"/>
    <property type="match status" value="1"/>
</dbReference>
<dbReference type="GO" id="GO:0005737">
    <property type="term" value="C:cytoplasm"/>
    <property type="evidence" value="ECO:0007669"/>
    <property type="project" value="TreeGrafter"/>
</dbReference>
<dbReference type="PANTHER" id="PTHR13369:SF3">
    <property type="entry name" value="METHYLTRANSFERASE DOMAIN-CONTAINING PROTEIN"/>
    <property type="match status" value="1"/>
</dbReference>
<protein>
    <submittedName>
        <fullName evidence="2">Methyltransferase domain protein</fullName>
    </submittedName>
</protein>
<sequence>MDFQPVQEIFTHVISGQTLKKMVFSRPRDRAILRLEVHLFAQNGEPMVQLTRYPADNKALHQNLPPEEAPALLCGELEQNFRQCNILTTGGDCEVKVGKKSLLIHNNIREADPAPLQEHNRDKTRFLPDNKPIPFLQELGIMDREGRVIPRMRDKFKQINRFLELIDDVAGSLPTGRPLEIVDLCCGKSYLTFAVHHYFSVIKHREIHVTGVDLKADVIARCNAVAENLGLHGLTFLQGDILQYNPDFPVDMVISLHACNTATDIVLAGAVRWGCKIILSSPCCHHELAEQLECPDLSFLTGYPILRQRLCEISTDALRSRLLEALGYEVQIVEFIDPENTPKNLMIRAVKGKKPLPQEERSRRLAEYDAVCRWLHVSPTLRKLIQVEE</sequence>
<dbReference type="AlphaFoldDB" id="A0A6N2TP11"/>
<dbReference type="EMBL" id="CACRSL010000003">
    <property type="protein sequence ID" value="VYT07147.1"/>
    <property type="molecule type" value="Genomic_DNA"/>
</dbReference>
<reference evidence="2" key="1">
    <citation type="submission" date="2019-11" db="EMBL/GenBank/DDBJ databases">
        <authorList>
            <person name="Feng L."/>
        </authorList>
    </citation>
    <scope>NUCLEOTIDE SEQUENCE</scope>
    <source>
        <strain evidence="2">AundefinedLFYP135</strain>
    </source>
</reference>
<keyword evidence="2" id="KW-0808">Transferase</keyword>
<accession>A0A6N2TP11</accession>
<dbReference type="InterPro" id="IPR029063">
    <property type="entry name" value="SAM-dependent_MTases_sf"/>
</dbReference>